<keyword evidence="1" id="KW-0812">Transmembrane</keyword>
<name>A0A9X2MV51_9BACL</name>
<reference evidence="2" key="1">
    <citation type="submission" date="2022-08" db="EMBL/GenBank/DDBJ databases">
        <title>The genomic sequence of strain Paenibacillus sp. SCIV0701.</title>
        <authorList>
            <person name="Zhao H."/>
        </authorList>
    </citation>
    <scope>NUCLEOTIDE SEQUENCE</scope>
    <source>
        <strain evidence="2">SCIV0701</strain>
    </source>
</reference>
<accession>A0A9X2MV51</accession>
<keyword evidence="1" id="KW-0472">Membrane</keyword>
<dbReference type="EMBL" id="JANIPJ010000021">
    <property type="protein sequence ID" value="MCR2806897.1"/>
    <property type="molecule type" value="Genomic_DNA"/>
</dbReference>
<dbReference type="Proteomes" id="UP001141950">
    <property type="component" value="Unassembled WGS sequence"/>
</dbReference>
<gene>
    <name evidence="2" type="ORF">NQZ67_23720</name>
</gene>
<sequence>MLTKWRSKLRLHIKKNPKLVWGFFLGAAGLLYIKVWLPTTRLGIPCVFHEVTGLYCPGCGVTRAAASLLQFDLVQAFRYNALLFLLLPLYALYVVMQKKQWRRSSQALMTGMVIITILFGVLRNFPAFAWLAPTSLL</sequence>
<organism evidence="2 3">
    <name type="scientific">Paenibacillus soyae</name>
    <dbReference type="NCBI Taxonomy" id="2969249"/>
    <lineage>
        <taxon>Bacteria</taxon>
        <taxon>Bacillati</taxon>
        <taxon>Bacillota</taxon>
        <taxon>Bacilli</taxon>
        <taxon>Bacillales</taxon>
        <taxon>Paenibacillaceae</taxon>
        <taxon>Paenibacillus</taxon>
    </lineage>
</organism>
<feature type="transmembrane region" description="Helical" evidence="1">
    <location>
        <begin position="107"/>
        <end position="132"/>
    </location>
</feature>
<dbReference type="InterPro" id="IPR021215">
    <property type="entry name" value="DUF2752"/>
</dbReference>
<feature type="transmembrane region" description="Helical" evidence="1">
    <location>
        <begin position="77"/>
        <end position="95"/>
    </location>
</feature>
<dbReference type="Pfam" id="PF10825">
    <property type="entry name" value="DUF2752"/>
    <property type="match status" value="1"/>
</dbReference>
<keyword evidence="1" id="KW-1133">Transmembrane helix</keyword>
<comment type="caution">
    <text evidence="2">The sequence shown here is derived from an EMBL/GenBank/DDBJ whole genome shotgun (WGS) entry which is preliminary data.</text>
</comment>
<feature type="transmembrane region" description="Helical" evidence="1">
    <location>
        <begin position="20"/>
        <end position="37"/>
    </location>
</feature>
<proteinExistence type="predicted"/>
<evidence type="ECO:0000313" key="3">
    <source>
        <dbReference type="Proteomes" id="UP001141950"/>
    </source>
</evidence>
<keyword evidence="3" id="KW-1185">Reference proteome</keyword>
<protein>
    <submittedName>
        <fullName evidence="2">DUF2752 domain-containing protein</fullName>
    </submittedName>
</protein>
<evidence type="ECO:0000256" key="1">
    <source>
        <dbReference type="SAM" id="Phobius"/>
    </source>
</evidence>
<evidence type="ECO:0000313" key="2">
    <source>
        <dbReference type="EMBL" id="MCR2806897.1"/>
    </source>
</evidence>
<dbReference type="RefSeq" id="WP_257450855.1">
    <property type="nucleotide sequence ID" value="NZ_JANIPJ010000021.1"/>
</dbReference>
<dbReference type="AlphaFoldDB" id="A0A9X2MV51"/>